<accession>A0A1I7DEV1</accession>
<sequence length="315" mass="31251">MPDDAGPDTAGPGARPAAGAVPRDRRRDRHRHRADPSGSRRPAARGSLLALGLAVLVGGTGLLPAALGEDDPRAADPPPAATSSAPAPDTGPGAGPVAAWLDAALPEPADVAASAAVRQELTDAGVPSDRLRPAEGGVPAGSLLAVVGTAPEGSRVVAGFDRTGDGSRLLVVDPAPGEPTAEELARRRSLAQALLANPTTRADGAAGAVLRDAAVDQRLLSLLAAVTASDGVGIAAFPSLPGEEGTALLARRVLVDAVGGAPVPGDPAATDRLLAWLAAQQPPFAPDDVGVTDAGVLVSFRYVSAPDALVTAATR</sequence>
<feature type="compositionally biased region" description="Low complexity" evidence="1">
    <location>
        <begin position="81"/>
        <end position="98"/>
    </location>
</feature>
<dbReference type="EMBL" id="FPBA01000054">
    <property type="protein sequence ID" value="SFU10242.1"/>
    <property type="molecule type" value="Genomic_DNA"/>
</dbReference>
<evidence type="ECO:0000313" key="2">
    <source>
        <dbReference type="EMBL" id="SFU10242.1"/>
    </source>
</evidence>
<dbReference type="AlphaFoldDB" id="A0A1I7DEV1"/>
<protein>
    <submittedName>
        <fullName evidence="2">Uncharacterized protein</fullName>
    </submittedName>
</protein>
<dbReference type="OrthoDB" id="5178909at2"/>
<dbReference type="RefSeq" id="WP_093585283.1">
    <property type="nucleotide sequence ID" value="NZ_FPBA01000054.1"/>
</dbReference>
<gene>
    <name evidence="2" type="ORF">SAMN05660657_05702</name>
</gene>
<evidence type="ECO:0000256" key="1">
    <source>
        <dbReference type="SAM" id="MobiDB-lite"/>
    </source>
</evidence>
<proteinExistence type="predicted"/>
<feature type="region of interest" description="Disordered" evidence="1">
    <location>
        <begin position="1"/>
        <end position="45"/>
    </location>
</feature>
<dbReference type="STRING" id="1296565.SAMN05660657_05702"/>
<evidence type="ECO:0000313" key="3">
    <source>
        <dbReference type="Proteomes" id="UP000199546"/>
    </source>
</evidence>
<feature type="compositionally biased region" description="Low complexity" evidence="1">
    <location>
        <begin position="7"/>
        <end position="21"/>
    </location>
</feature>
<reference evidence="3" key="1">
    <citation type="submission" date="2016-10" db="EMBL/GenBank/DDBJ databases">
        <authorList>
            <person name="Varghese N."/>
            <person name="Submissions S."/>
        </authorList>
    </citation>
    <scope>NUCLEOTIDE SEQUENCE [LARGE SCALE GENOMIC DNA]</scope>
    <source>
        <strain evidence="3">DSM 46136</strain>
    </source>
</reference>
<name>A0A1I7DEV1_9ACTN</name>
<organism evidence="2 3">
    <name type="scientific">Geodermatophilus amargosae</name>
    <dbReference type="NCBI Taxonomy" id="1296565"/>
    <lineage>
        <taxon>Bacteria</taxon>
        <taxon>Bacillati</taxon>
        <taxon>Actinomycetota</taxon>
        <taxon>Actinomycetes</taxon>
        <taxon>Geodermatophilales</taxon>
        <taxon>Geodermatophilaceae</taxon>
        <taxon>Geodermatophilus</taxon>
    </lineage>
</organism>
<keyword evidence="3" id="KW-1185">Reference proteome</keyword>
<feature type="compositionally biased region" description="Basic residues" evidence="1">
    <location>
        <begin position="24"/>
        <end position="33"/>
    </location>
</feature>
<dbReference type="Proteomes" id="UP000199546">
    <property type="component" value="Unassembled WGS sequence"/>
</dbReference>
<feature type="region of interest" description="Disordered" evidence="1">
    <location>
        <begin position="67"/>
        <end position="98"/>
    </location>
</feature>